<name>A0ABN8N0H5_9CNID</name>
<protein>
    <submittedName>
        <fullName evidence="1">Uncharacterized protein</fullName>
    </submittedName>
</protein>
<accession>A0ABN8N0H5</accession>
<reference evidence="1 2" key="1">
    <citation type="submission" date="2022-05" db="EMBL/GenBank/DDBJ databases">
        <authorList>
            <consortium name="Genoscope - CEA"/>
            <person name="William W."/>
        </authorList>
    </citation>
    <scope>NUCLEOTIDE SEQUENCE [LARGE SCALE GENOMIC DNA]</scope>
</reference>
<dbReference type="EMBL" id="CALNXK010000008">
    <property type="protein sequence ID" value="CAH3040445.1"/>
    <property type="molecule type" value="Genomic_DNA"/>
</dbReference>
<evidence type="ECO:0000313" key="2">
    <source>
        <dbReference type="Proteomes" id="UP001159405"/>
    </source>
</evidence>
<organism evidence="1 2">
    <name type="scientific">Porites lobata</name>
    <dbReference type="NCBI Taxonomy" id="104759"/>
    <lineage>
        <taxon>Eukaryota</taxon>
        <taxon>Metazoa</taxon>
        <taxon>Cnidaria</taxon>
        <taxon>Anthozoa</taxon>
        <taxon>Hexacorallia</taxon>
        <taxon>Scleractinia</taxon>
        <taxon>Fungiina</taxon>
        <taxon>Poritidae</taxon>
        <taxon>Porites</taxon>
    </lineage>
</organism>
<keyword evidence="2" id="KW-1185">Reference proteome</keyword>
<dbReference type="Proteomes" id="UP001159405">
    <property type="component" value="Unassembled WGS sequence"/>
</dbReference>
<proteinExistence type="predicted"/>
<evidence type="ECO:0000313" key="1">
    <source>
        <dbReference type="EMBL" id="CAH3040445.1"/>
    </source>
</evidence>
<sequence>MQQDTYKQVALDHLSDCNTYRKVPRISAKTVENKVNTAWKKICLPNENPPFVQKRFLASNTELPRFYHLIKTHKTGPDIKTRPIECKCTRDKCPISSTGLCLR</sequence>
<gene>
    <name evidence="1" type="ORF">PLOB_00045690</name>
</gene>
<comment type="caution">
    <text evidence="1">The sequence shown here is derived from an EMBL/GenBank/DDBJ whole genome shotgun (WGS) entry which is preliminary data.</text>
</comment>